<evidence type="ECO:0000313" key="1">
    <source>
        <dbReference type="EMBL" id="NIE49452.1"/>
    </source>
</evidence>
<protein>
    <submittedName>
        <fullName evidence="1">Uncharacterized protein</fullName>
    </submittedName>
</protein>
<reference evidence="1" key="1">
    <citation type="submission" date="2020-03" db="EMBL/GenBank/DDBJ databases">
        <title>A transcriptome and proteome of the tick Rhipicephalus microplus shaped by the genetic composition of its hosts and developmental stage.</title>
        <authorList>
            <person name="Garcia G.R."/>
            <person name="Ribeiro J.M.C."/>
            <person name="Maruyama S.R."/>
            <person name="Gardinasse L.G."/>
            <person name="Nelson K."/>
            <person name="Ferreira B.R."/>
            <person name="Andrade T.G."/>
            <person name="Santos I.K.F.M."/>
        </authorList>
    </citation>
    <scope>NUCLEOTIDE SEQUENCE</scope>
    <source>
        <strain evidence="1">NSGR</strain>
        <tissue evidence="1">Salivary glands</tissue>
    </source>
</reference>
<name>A0A6G5AEN9_RHIMP</name>
<dbReference type="EMBL" id="GIKN01007179">
    <property type="protein sequence ID" value="NIE49452.1"/>
    <property type="molecule type" value="Transcribed_RNA"/>
</dbReference>
<sequence length="135" mass="15044">MHPNNAVHGSGILFRNWPTLGWWLGPQHGTGWHGRASERLDHLDCLHTNTFTCVNIRLVFMACGSCICILLTLGECLGTVGLSASPSRGGRQKAEEIGAQGQTSLRLLSHAHHYMCLFKIDRWLHIISLIGNYER</sequence>
<accession>A0A6G5AEN9</accession>
<organism evidence="1">
    <name type="scientific">Rhipicephalus microplus</name>
    <name type="common">Cattle tick</name>
    <name type="synonym">Boophilus microplus</name>
    <dbReference type="NCBI Taxonomy" id="6941"/>
    <lineage>
        <taxon>Eukaryota</taxon>
        <taxon>Metazoa</taxon>
        <taxon>Ecdysozoa</taxon>
        <taxon>Arthropoda</taxon>
        <taxon>Chelicerata</taxon>
        <taxon>Arachnida</taxon>
        <taxon>Acari</taxon>
        <taxon>Parasitiformes</taxon>
        <taxon>Ixodida</taxon>
        <taxon>Ixodoidea</taxon>
        <taxon>Ixodidae</taxon>
        <taxon>Rhipicephalinae</taxon>
        <taxon>Rhipicephalus</taxon>
        <taxon>Boophilus</taxon>
    </lineage>
</organism>
<proteinExistence type="predicted"/>
<dbReference type="AlphaFoldDB" id="A0A6G5AEN9"/>